<accession>A0A1J7BAD3</accession>
<comment type="caution">
    <text evidence="2">The sequence shown here is derived from an EMBL/GenBank/DDBJ whole genome shotgun (WGS) entry which is preliminary data.</text>
</comment>
<dbReference type="Proteomes" id="UP000243342">
    <property type="component" value="Unassembled WGS sequence"/>
</dbReference>
<evidence type="ECO:0008006" key="4">
    <source>
        <dbReference type="Google" id="ProtNLM"/>
    </source>
</evidence>
<proteinExistence type="predicted"/>
<keyword evidence="1" id="KW-0812">Transmembrane</keyword>
<dbReference type="EMBL" id="MLCF01000138">
    <property type="protein sequence ID" value="OIV35655.1"/>
    <property type="molecule type" value="Genomic_DNA"/>
</dbReference>
<keyword evidence="3" id="KW-1185">Reference proteome</keyword>
<evidence type="ECO:0000256" key="1">
    <source>
        <dbReference type="SAM" id="Phobius"/>
    </source>
</evidence>
<gene>
    <name evidence="2" type="ORF">BIV57_20460</name>
</gene>
<keyword evidence="1" id="KW-1133">Transmembrane helix</keyword>
<evidence type="ECO:0000313" key="2">
    <source>
        <dbReference type="EMBL" id="OIV35655.1"/>
    </source>
</evidence>
<reference evidence="2 3" key="1">
    <citation type="submission" date="2016-10" db="EMBL/GenBank/DDBJ databases">
        <title>Genome sequence of Streptomyces gilvigriseus MUSC 26.</title>
        <authorList>
            <person name="Lee L.-H."/>
            <person name="Ser H.-L."/>
        </authorList>
    </citation>
    <scope>NUCLEOTIDE SEQUENCE [LARGE SCALE GENOMIC DNA]</scope>
    <source>
        <strain evidence="2 3">MUSC 26</strain>
    </source>
</reference>
<evidence type="ECO:0000313" key="3">
    <source>
        <dbReference type="Proteomes" id="UP000243342"/>
    </source>
</evidence>
<dbReference type="STRING" id="1428644.BIV57_20460"/>
<protein>
    <recommendedName>
        <fullName evidence="4">Flp family type IVb pilin</fullName>
    </recommendedName>
</protein>
<organism evidence="2 3">
    <name type="scientific">Mangrovactinospora gilvigrisea</name>
    <dbReference type="NCBI Taxonomy" id="1428644"/>
    <lineage>
        <taxon>Bacteria</taxon>
        <taxon>Bacillati</taxon>
        <taxon>Actinomycetota</taxon>
        <taxon>Actinomycetes</taxon>
        <taxon>Kitasatosporales</taxon>
        <taxon>Streptomycetaceae</taxon>
        <taxon>Mangrovactinospora</taxon>
    </lineage>
</organism>
<name>A0A1J7BAD3_9ACTN</name>
<sequence length="74" mass="7526">MTSAVPGADLAAAWVRARVERAREADRSRGASAVEWIVISAIVVAIVIAVGIIIKNALTSKANQISGNINGAGG</sequence>
<dbReference type="AlphaFoldDB" id="A0A1J7BAD3"/>
<feature type="transmembrane region" description="Helical" evidence="1">
    <location>
        <begin position="36"/>
        <end position="54"/>
    </location>
</feature>
<keyword evidence="1" id="KW-0472">Membrane</keyword>